<keyword evidence="8" id="KW-1185">Reference proteome</keyword>
<dbReference type="InterPro" id="IPR036390">
    <property type="entry name" value="WH_DNA-bd_sf"/>
</dbReference>
<dbReference type="InterPro" id="IPR050536">
    <property type="entry name" value="DtxR_MntR_Metal-Reg"/>
</dbReference>
<sequence>MRIQESGENYLETILILKNRNGFVRSIDVANELGFTKASVSRAMSILKEAGLLVMEQNGNLVLTDSGAKRAAAVYERHTLIAKFLELTLGVDHETAVQDSCRIEHIISEKSFQLIKKHVEDHPETV</sequence>
<evidence type="ECO:0000256" key="1">
    <source>
        <dbReference type="ARBA" id="ARBA00007871"/>
    </source>
</evidence>
<evidence type="ECO:0000256" key="3">
    <source>
        <dbReference type="ARBA" id="ARBA00023125"/>
    </source>
</evidence>
<accession>A0A6N8HW90</accession>
<dbReference type="Proteomes" id="UP000515909">
    <property type="component" value="Chromosome"/>
</dbReference>
<proteinExistence type="inferred from homology"/>
<dbReference type="KEGG" id="cfem:HCR03_08170"/>
<keyword evidence="4" id="KW-0804">Transcription</keyword>
<dbReference type="Pfam" id="PF02742">
    <property type="entry name" value="Fe_dep_repr_C"/>
    <property type="match status" value="1"/>
</dbReference>
<evidence type="ECO:0000313" key="7">
    <source>
        <dbReference type="EMBL" id="QNK42174.1"/>
    </source>
</evidence>
<dbReference type="InterPro" id="IPR001367">
    <property type="entry name" value="Fe_dep_repressor"/>
</dbReference>
<evidence type="ECO:0000313" key="9">
    <source>
        <dbReference type="Proteomes" id="UP000515909"/>
    </source>
</evidence>
<comment type="similarity">
    <text evidence="1">Belongs to the DtxR/MntR family.</text>
</comment>
<dbReference type="GO" id="GO:0003700">
    <property type="term" value="F:DNA-binding transcription factor activity"/>
    <property type="evidence" value="ECO:0007669"/>
    <property type="project" value="InterPro"/>
</dbReference>
<dbReference type="InterPro" id="IPR036388">
    <property type="entry name" value="WH-like_DNA-bd_sf"/>
</dbReference>
<dbReference type="AlphaFoldDB" id="A0A6N8HW90"/>
<dbReference type="InterPro" id="IPR022689">
    <property type="entry name" value="Iron_dep_repressor"/>
</dbReference>
<protein>
    <submittedName>
        <fullName evidence="7">Metal-dependent transcriptional regulator</fullName>
    </submittedName>
    <submittedName>
        <fullName evidence="6">Transcriptional regulator MntR</fullName>
    </submittedName>
</protein>
<evidence type="ECO:0000259" key="5">
    <source>
        <dbReference type="PROSITE" id="PS50944"/>
    </source>
</evidence>
<keyword evidence="3" id="KW-0238">DNA-binding</keyword>
<organism evidence="6 8">
    <name type="scientific">Caproicibacter fermentans</name>
    <dbReference type="NCBI Taxonomy" id="2576756"/>
    <lineage>
        <taxon>Bacteria</taxon>
        <taxon>Bacillati</taxon>
        <taxon>Bacillota</taxon>
        <taxon>Clostridia</taxon>
        <taxon>Eubacteriales</taxon>
        <taxon>Acutalibacteraceae</taxon>
        <taxon>Caproicibacter</taxon>
    </lineage>
</organism>
<dbReference type="Gene3D" id="1.10.10.10">
    <property type="entry name" value="Winged helix-like DNA-binding domain superfamily/Winged helix DNA-binding domain"/>
    <property type="match status" value="1"/>
</dbReference>
<reference evidence="6 8" key="1">
    <citation type="submission" date="2019-09" db="EMBL/GenBank/DDBJ databases">
        <title>Genome sequence of Clostridium sp. EA1.</title>
        <authorList>
            <person name="Poehlein A."/>
            <person name="Bengelsdorf F.R."/>
            <person name="Daniel R."/>
        </authorList>
    </citation>
    <scope>NUCLEOTIDE SEQUENCE [LARGE SCALE GENOMIC DNA]</scope>
    <source>
        <strain evidence="6 8">EA1</strain>
    </source>
</reference>
<dbReference type="EMBL" id="CP060286">
    <property type="protein sequence ID" value="QNK42174.1"/>
    <property type="molecule type" value="Genomic_DNA"/>
</dbReference>
<dbReference type="GO" id="GO:0046914">
    <property type="term" value="F:transition metal ion binding"/>
    <property type="evidence" value="ECO:0007669"/>
    <property type="project" value="InterPro"/>
</dbReference>
<dbReference type="SMART" id="SM00529">
    <property type="entry name" value="HTH_DTXR"/>
    <property type="match status" value="1"/>
</dbReference>
<reference evidence="7 9" key="2">
    <citation type="submission" date="2020-08" db="EMBL/GenBank/DDBJ databases">
        <title>The isolate Caproiciproducens sp. 7D4C2 produces n-caproate at mildly acidic conditions from hexoses: genome and rBOX comparison with related strains and chain-elongating bacteria.</title>
        <authorList>
            <person name="Esquivel-Elizondo S."/>
            <person name="Bagci C."/>
            <person name="Temovska M."/>
            <person name="Jeon B.S."/>
            <person name="Bessarab I."/>
            <person name="Williams R.B.H."/>
            <person name="Huson D.H."/>
            <person name="Angenent L.T."/>
        </authorList>
    </citation>
    <scope>NUCLEOTIDE SEQUENCE [LARGE SCALE GENOMIC DNA]</scope>
    <source>
        <strain evidence="7 9">7D4C2</strain>
    </source>
</reference>
<dbReference type="InterPro" id="IPR022687">
    <property type="entry name" value="HTH_DTXR"/>
</dbReference>
<dbReference type="InterPro" id="IPR036421">
    <property type="entry name" value="Fe_dep_repressor_sf"/>
</dbReference>
<dbReference type="EMBL" id="VWXL01000014">
    <property type="protein sequence ID" value="MVB09865.1"/>
    <property type="molecule type" value="Genomic_DNA"/>
</dbReference>
<dbReference type="PANTHER" id="PTHR33238">
    <property type="entry name" value="IRON (METAL) DEPENDENT REPRESSOR, DTXR FAMILY"/>
    <property type="match status" value="1"/>
</dbReference>
<name>A0A6N8HW90_9FIRM</name>
<keyword evidence="2" id="KW-0805">Transcription regulation</keyword>
<feature type="domain" description="HTH dtxR-type" evidence="5">
    <location>
        <begin position="1"/>
        <end position="64"/>
    </location>
</feature>
<dbReference type="OrthoDB" id="9794394at2"/>
<gene>
    <name evidence="6" type="primary">mntR_1</name>
    <name evidence="6" type="ORF">CAFE_05300</name>
    <name evidence="7" type="ORF">HCR03_08170</name>
</gene>
<evidence type="ECO:0000256" key="2">
    <source>
        <dbReference type="ARBA" id="ARBA00023015"/>
    </source>
</evidence>
<dbReference type="PANTHER" id="PTHR33238:SF7">
    <property type="entry name" value="IRON-DEPENDENT TRANSCRIPTIONAL REGULATOR"/>
    <property type="match status" value="1"/>
</dbReference>
<dbReference type="RefSeq" id="WP_066649631.1">
    <property type="nucleotide sequence ID" value="NZ_CP060286.1"/>
</dbReference>
<dbReference type="Pfam" id="PF01325">
    <property type="entry name" value="Fe_dep_repress"/>
    <property type="match status" value="1"/>
</dbReference>
<dbReference type="Proteomes" id="UP000469440">
    <property type="component" value="Unassembled WGS sequence"/>
</dbReference>
<evidence type="ECO:0000313" key="8">
    <source>
        <dbReference type="Proteomes" id="UP000469440"/>
    </source>
</evidence>
<dbReference type="PROSITE" id="PS50944">
    <property type="entry name" value="HTH_DTXR"/>
    <property type="match status" value="1"/>
</dbReference>
<dbReference type="SUPFAM" id="SSF47979">
    <property type="entry name" value="Iron-dependent repressor protein, dimerization domain"/>
    <property type="match status" value="1"/>
</dbReference>
<dbReference type="GO" id="GO:0046983">
    <property type="term" value="F:protein dimerization activity"/>
    <property type="evidence" value="ECO:0007669"/>
    <property type="project" value="InterPro"/>
</dbReference>
<evidence type="ECO:0000313" key="6">
    <source>
        <dbReference type="EMBL" id="MVB09865.1"/>
    </source>
</evidence>
<evidence type="ECO:0000256" key="4">
    <source>
        <dbReference type="ARBA" id="ARBA00023163"/>
    </source>
</evidence>
<dbReference type="Gene3D" id="1.10.60.10">
    <property type="entry name" value="Iron dependent repressor, metal binding and dimerisation domain"/>
    <property type="match status" value="1"/>
</dbReference>
<dbReference type="SUPFAM" id="SSF46785">
    <property type="entry name" value="Winged helix' DNA-binding domain"/>
    <property type="match status" value="1"/>
</dbReference>
<dbReference type="GO" id="GO:0003677">
    <property type="term" value="F:DNA binding"/>
    <property type="evidence" value="ECO:0007669"/>
    <property type="project" value="UniProtKB-KW"/>
</dbReference>
<accession>A0A7G8TEY3</accession>